<dbReference type="GO" id="GO:0003676">
    <property type="term" value="F:nucleic acid binding"/>
    <property type="evidence" value="ECO:0007669"/>
    <property type="project" value="InterPro"/>
</dbReference>
<comment type="caution">
    <text evidence="3">The sequence shown here is derived from an EMBL/GenBank/DDBJ whole genome shotgun (WGS) entry which is preliminary data.</text>
</comment>
<dbReference type="InterPro" id="IPR038717">
    <property type="entry name" value="Tc1-like_DDE_dom"/>
</dbReference>
<dbReference type="InterPro" id="IPR047655">
    <property type="entry name" value="Transpos_IS630-like"/>
</dbReference>
<feature type="domain" description="Transposase Synechocystis PCC 6803" evidence="1">
    <location>
        <begin position="8"/>
        <end position="128"/>
    </location>
</feature>
<dbReference type="SUPFAM" id="SSF46689">
    <property type="entry name" value="Homeodomain-like"/>
    <property type="match status" value="1"/>
</dbReference>
<dbReference type="PANTHER" id="PTHR46564:SF1">
    <property type="entry name" value="TRANSPOSASE"/>
    <property type="match status" value="1"/>
</dbReference>
<dbReference type="Gene3D" id="3.30.420.10">
    <property type="entry name" value="Ribonuclease H-like superfamily/Ribonuclease H"/>
    <property type="match status" value="1"/>
</dbReference>
<dbReference type="InterPro" id="IPR002622">
    <property type="entry name" value="Transposase_14"/>
</dbReference>
<evidence type="ECO:0000313" key="3">
    <source>
        <dbReference type="EMBL" id="MCB4820144.1"/>
    </source>
</evidence>
<evidence type="ECO:0000259" key="1">
    <source>
        <dbReference type="Pfam" id="PF01710"/>
    </source>
</evidence>
<dbReference type="Proteomes" id="UP001139311">
    <property type="component" value="Unassembled WGS sequence"/>
</dbReference>
<organism evidence="3 4">
    <name type="scientific">Roseicella aerolata</name>
    <dbReference type="NCBI Taxonomy" id="2883479"/>
    <lineage>
        <taxon>Bacteria</taxon>
        <taxon>Pseudomonadati</taxon>
        <taxon>Pseudomonadota</taxon>
        <taxon>Alphaproteobacteria</taxon>
        <taxon>Acetobacterales</taxon>
        <taxon>Roseomonadaceae</taxon>
        <taxon>Roseicella</taxon>
    </lineage>
</organism>
<evidence type="ECO:0000259" key="2">
    <source>
        <dbReference type="Pfam" id="PF13358"/>
    </source>
</evidence>
<name>A0A9X1I8F5_9PROT</name>
<dbReference type="InterPro" id="IPR009057">
    <property type="entry name" value="Homeodomain-like_sf"/>
</dbReference>
<protein>
    <submittedName>
        <fullName evidence="3">IS630 family transposase</fullName>
    </submittedName>
</protein>
<dbReference type="PANTHER" id="PTHR46564">
    <property type="entry name" value="TRANSPOSASE"/>
    <property type="match status" value="1"/>
</dbReference>
<evidence type="ECO:0000313" key="4">
    <source>
        <dbReference type="Proteomes" id="UP001139311"/>
    </source>
</evidence>
<gene>
    <name evidence="3" type="ORF">LHA35_00165</name>
</gene>
<sequence>MVWRSGQAYSQDLRDRVLAAVDGGLRVREAAPLFRVSISYIYKALERRAATGETAPSARGGRQRQPVLSGYEAALLAHLRANPDATLAELRRWLFETRGVSISVGALWNGLDRLGWTLKKSQHAAEQERADVAAARARWRDAQPGLNPARLVFLDESGFSTNMARRQGRSPRGKRLVAAVPHGHWKTSTLVAGLRLGGIVAPLVLDHPMNGVTFRAYVEQHLAPTLSPGDIVVCDNLQCHKAPGVRAAIEARGAELRFLPPYSPDLNPIEQVFAKLKNLVRTAAPRDVETLWNTIGQSLGRFSAAECANYIAYSGYPQMM</sequence>
<dbReference type="InterPro" id="IPR036397">
    <property type="entry name" value="RNaseH_sf"/>
</dbReference>
<dbReference type="RefSeq" id="WP_226602970.1">
    <property type="nucleotide sequence ID" value="NZ_JAJAQI010000001.1"/>
</dbReference>
<accession>A0A9X1I8F5</accession>
<dbReference type="EMBL" id="JAJAQI010000001">
    <property type="protein sequence ID" value="MCB4820144.1"/>
    <property type="molecule type" value="Genomic_DNA"/>
</dbReference>
<keyword evidence="4" id="KW-1185">Reference proteome</keyword>
<dbReference type="Pfam" id="PF13358">
    <property type="entry name" value="DDE_3"/>
    <property type="match status" value="1"/>
</dbReference>
<dbReference type="NCBIfam" id="NF033545">
    <property type="entry name" value="transpos_IS630"/>
    <property type="match status" value="1"/>
</dbReference>
<proteinExistence type="predicted"/>
<reference evidence="3" key="1">
    <citation type="submission" date="2021-10" db="EMBL/GenBank/DDBJ databases">
        <title>Roseicella aerolatum sp. nov., isolated from aerosols of e-waste dismantling site.</title>
        <authorList>
            <person name="Qin T."/>
        </authorList>
    </citation>
    <scope>NUCLEOTIDE SEQUENCE</scope>
    <source>
        <strain evidence="3">GB24</strain>
    </source>
</reference>
<dbReference type="AlphaFoldDB" id="A0A9X1I8F5"/>
<dbReference type="Pfam" id="PF01710">
    <property type="entry name" value="HTH_Tnp_IS630"/>
    <property type="match status" value="1"/>
</dbReference>
<feature type="domain" description="Tc1-like transposase DDE" evidence="2">
    <location>
        <begin position="150"/>
        <end position="291"/>
    </location>
</feature>